<sequence length="65" mass="6730">MAPHLTLDATELLDAPADVSEDEFVLDMRVVETTTPLVTMMCSTSDGCGSTCSTSACSTSSNDPA</sequence>
<reference evidence="1 2" key="1">
    <citation type="submission" date="2023-11" db="EMBL/GenBank/DDBJ databases">
        <title>Actinomadura monticuli sp. nov., isolated from volcanic ash.</title>
        <authorList>
            <person name="Lee S.D."/>
            <person name="Yang H."/>
            <person name="Kim I.S."/>
        </authorList>
    </citation>
    <scope>NUCLEOTIDE SEQUENCE [LARGE SCALE GENOMIC DNA]</scope>
    <source>
        <strain evidence="1 2">DLS-62</strain>
    </source>
</reference>
<name>A0ABV4Q4J0_9ACTN</name>
<keyword evidence="2" id="KW-1185">Reference proteome</keyword>
<dbReference type="InterPro" id="IPR027575">
    <property type="entry name" value="LD_lanti_pre"/>
</dbReference>
<dbReference type="NCBIfam" id="TIGR04363">
    <property type="entry name" value="LD_lanti_pre"/>
    <property type="match status" value="1"/>
</dbReference>
<dbReference type="RefSeq" id="WP_371947379.1">
    <property type="nucleotide sequence ID" value="NZ_JAXCEI010000001.1"/>
</dbReference>
<dbReference type="EMBL" id="JAXCEI010000001">
    <property type="protein sequence ID" value="MFA1538055.1"/>
    <property type="molecule type" value="Genomic_DNA"/>
</dbReference>
<accession>A0ABV4Q4J0</accession>
<comment type="caution">
    <text evidence="1">The sequence shown here is derived from an EMBL/GenBank/DDBJ whole genome shotgun (WGS) entry which is preliminary data.</text>
</comment>
<evidence type="ECO:0000313" key="1">
    <source>
        <dbReference type="EMBL" id="MFA1538055.1"/>
    </source>
</evidence>
<dbReference type="Proteomes" id="UP001569963">
    <property type="component" value="Unassembled WGS sequence"/>
</dbReference>
<proteinExistence type="predicted"/>
<organism evidence="1 2">
    <name type="scientific">Actinomadura monticuli</name>
    <dbReference type="NCBI Taxonomy" id="3097367"/>
    <lineage>
        <taxon>Bacteria</taxon>
        <taxon>Bacillati</taxon>
        <taxon>Actinomycetota</taxon>
        <taxon>Actinomycetes</taxon>
        <taxon>Streptosporangiales</taxon>
        <taxon>Thermomonosporaceae</taxon>
        <taxon>Actinomadura</taxon>
    </lineage>
</organism>
<gene>
    <name evidence="1" type="ORF">SM611_03865</name>
</gene>
<evidence type="ECO:0000313" key="2">
    <source>
        <dbReference type="Proteomes" id="UP001569963"/>
    </source>
</evidence>
<protein>
    <submittedName>
        <fullName evidence="1">FxLD family lanthipeptide</fullName>
    </submittedName>
</protein>